<gene>
    <name evidence="2" type="ORF">SAMN03080614_104111</name>
</gene>
<dbReference type="PRINTS" id="PR00884">
    <property type="entry name" value="RIBOSOMALHS6"/>
</dbReference>
<reference evidence="3" key="1">
    <citation type="submission" date="2016-10" db="EMBL/GenBank/DDBJ databases">
        <authorList>
            <person name="Varghese N."/>
            <person name="Submissions S."/>
        </authorList>
    </citation>
    <scope>NUCLEOTIDE SEQUENCE [LARGE SCALE GENOMIC DNA]</scope>
    <source>
        <strain evidence="3">DSM 13577</strain>
    </source>
</reference>
<dbReference type="EMBL" id="FOIF01000041">
    <property type="protein sequence ID" value="SET06968.1"/>
    <property type="molecule type" value="Genomic_DNA"/>
</dbReference>
<evidence type="ECO:0000313" key="3">
    <source>
        <dbReference type="Proteomes" id="UP000243819"/>
    </source>
</evidence>
<dbReference type="RefSeq" id="WP_091351164.1">
    <property type="nucleotide sequence ID" value="NZ_FOIF01000041.1"/>
</dbReference>
<keyword evidence="2" id="KW-0689">Ribosomal protein</keyword>
<protein>
    <submittedName>
        <fullName evidence="2">LSU ribosomal protein L7AE</fullName>
    </submittedName>
</protein>
<name>A0A1I0BJE4_9FIRM</name>
<dbReference type="AlphaFoldDB" id="A0A1I0BJE4"/>
<keyword evidence="2" id="KW-0687">Ribonucleoprotein</keyword>
<accession>A0A1I0BJE4</accession>
<dbReference type="SUPFAM" id="SSF55315">
    <property type="entry name" value="L30e-like"/>
    <property type="match status" value="1"/>
</dbReference>
<dbReference type="OrthoDB" id="2353623at2"/>
<dbReference type="GO" id="GO:0005840">
    <property type="term" value="C:ribosome"/>
    <property type="evidence" value="ECO:0007669"/>
    <property type="project" value="UniProtKB-KW"/>
</dbReference>
<evidence type="ECO:0000259" key="1">
    <source>
        <dbReference type="Pfam" id="PF01248"/>
    </source>
</evidence>
<sequence>MAIDKLATATKKTVGFKQTKKAIEKGKAKLVFLAKDADDHIFNPLLELCQQKGVPYELVDTMDQLGKASGIQVGAAAAAVLEE</sequence>
<evidence type="ECO:0000313" key="2">
    <source>
        <dbReference type="EMBL" id="SET06968.1"/>
    </source>
</evidence>
<dbReference type="Gene3D" id="3.30.1330.30">
    <property type="match status" value="1"/>
</dbReference>
<organism evidence="2 3">
    <name type="scientific">Anaerobranca gottschalkii DSM 13577</name>
    <dbReference type="NCBI Taxonomy" id="1120990"/>
    <lineage>
        <taxon>Bacteria</taxon>
        <taxon>Bacillati</taxon>
        <taxon>Bacillota</taxon>
        <taxon>Clostridia</taxon>
        <taxon>Eubacteriales</taxon>
        <taxon>Proteinivoracaceae</taxon>
        <taxon>Anaerobranca</taxon>
    </lineage>
</organism>
<dbReference type="STRING" id="1120990.SAMN03080614_104111"/>
<dbReference type="Proteomes" id="UP000243819">
    <property type="component" value="Unassembled WGS sequence"/>
</dbReference>
<feature type="domain" description="Ribosomal protein eL8/eL30/eS12/Gadd45" evidence="1">
    <location>
        <begin position="5"/>
        <end position="82"/>
    </location>
</feature>
<dbReference type="InterPro" id="IPR004038">
    <property type="entry name" value="Ribosomal_eL8/eL30/eS12/Gad45"/>
</dbReference>
<dbReference type="InterPro" id="IPR029064">
    <property type="entry name" value="Ribosomal_eL30-like_sf"/>
</dbReference>
<proteinExistence type="predicted"/>
<keyword evidence="3" id="KW-1185">Reference proteome</keyword>
<dbReference type="Pfam" id="PF01248">
    <property type="entry name" value="Ribosomal_L7Ae"/>
    <property type="match status" value="1"/>
</dbReference>